<reference evidence="3" key="1">
    <citation type="journal article" date="2014" name="Stand. Genomic Sci.">
        <title>Genome sequence of the exopolysaccharide-producing Salipiger mucosus type strain (DSM 16094(T)), a moderately halophilic member of the Roseobacter clade.</title>
        <authorList>
            <person name="Riedel T."/>
            <person name="Spring S."/>
            <person name="Fiebig A."/>
            <person name="Petersen J."/>
            <person name="Kyrpides N.C."/>
            <person name="Goker M."/>
            <person name="Klenk H.P."/>
        </authorList>
    </citation>
    <scope>NUCLEOTIDE SEQUENCE [LARGE SCALE GENOMIC DNA]</scope>
    <source>
        <strain evidence="3">DSM 16094</strain>
    </source>
</reference>
<dbReference type="CDD" id="cd06223">
    <property type="entry name" value="PRTases_typeI"/>
    <property type="match status" value="1"/>
</dbReference>
<dbReference type="OrthoDB" id="7060065at2"/>
<dbReference type="InterPro" id="IPR000836">
    <property type="entry name" value="PRTase_dom"/>
</dbReference>
<organism evidence="2 3">
    <name type="scientific">Salipiger mucosus DSM 16094</name>
    <dbReference type="NCBI Taxonomy" id="1123237"/>
    <lineage>
        <taxon>Bacteria</taxon>
        <taxon>Pseudomonadati</taxon>
        <taxon>Pseudomonadota</taxon>
        <taxon>Alphaproteobacteria</taxon>
        <taxon>Rhodobacterales</taxon>
        <taxon>Roseobacteraceae</taxon>
        <taxon>Salipiger</taxon>
    </lineage>
</organism>
<evidence type="ECO:0000313" key="2">
    <source>
        <dbReference type="EMBL" id="EPX76763.1"/>
    </source>
</evidence>
<dbReference type="Gene3D" id="3.40.50.2020">
    <property type="match status" value="1"/>
</dbReference>
<dbReference type="HOGENOM" id="CLU_073912_0_1_5"/>
<dbReference type="EMBL" id="APVH01000043">
    <property type="protein sequence ID" value="EPX76763.1"/>
    <property type="molecule type" value="Genomic_DNA"/>
</dbReference>
<name>S9QAU5_9RHOB</name>
<dbReference type="eggNOG" id="COG0503">
    <property type="taxonomic scope" value="Bacteria"/>
</dbReference>
<keyword evidence="2" id="KW-0328">Glycosyltransferase</keyword>
<proteinExistence type="predicted"/>
<dbReference type="Proteomes" id="UP000015347">
    <property type="component" value="Unassembled WGS sequence"/>
</dbReference>
<dbReference type="STRING" id="1123237.Salmuc_04649"/>
<gene>
    <name evidence="2" type="ORF">Salmuc_04649</name>
</gene>
<dbReference type="AlphaFoldDB" id="S9QAU5"/>
<sequence>MRLIAPEHYDVEIAGETEALPTLQLDENRAIALLMDIDMGLAFADRVGRALAAHFAPMKPDIVVGSATLGIPVAMEVTRHLGLDKYLILQKSPKFHLADALEEPVRSITSDKPQRLLLDRRQIPLLQGRRVVVVDDVIATGASMAAAMRLVRRAGATILGAGTILTEGIAWREALAQDTTLIHRLGRIPRFRVVDDTARIDPDSCEPGMLSDPQPV</sequence>
<keyword evidence="2" id="KW-0808">Transferase</keyword>
<accession>S9QAU5</accession>
<dbReference type="GO" id="GO:0016757">
    <property type="term" value="F:glycosyltransferase activity"/>
    <property type="evidence" value="ECO:0007669"/>
    <property type="project" value="UniProtKB-KW"/>
</dbReference>
<evidence type="ECO:0000313" key="3">
    <source>
        <dbReference type="Proteomes" id="UP000015347"/>
    </source>
</evidence>
<dbReference type="SUPFAM" id="SSF53271">
    <property type="entry name" value="PRTase-like"/>
    <property type="match status" value="1"/>
</dbReference>
<comment type="caution">
    <text evidence="2">The sequence shown here is derived from an EMBL/GenBank/DDBJ whole genome shotgun (WGS) entry which is preliminary data.</text>
</comment>
<dbReference type="InterPro" id="IPR029057">
    <property type="entry name" value="PRTase-like"/>
</dbReference>
<dbReference type="PANTHER" id="PTHR43218:SF1">
    <property type="entry name" value="PHOSPHORIBOSYLTRANSFERASE"/>
    <property type="match status" value="1"/>
</dbReference>
<evidence type="ECO:0000259" key="1">
    <source>
        <dbReference type="Pfam" id="PF00156"/>
    </source>
</evidence>
<protein>
    <submittedName>
        <fullName evidence="2">Phosphoribosyltransferase</fullName>
    </submittedName>
</protein>
<feature type="domain" description="Phosphoribosyltransferase" evidence="1">
    <location>
        <begin position="42"/>
        <end position="181"/>
    </location>
</feature>
<dbReference type="RefSeq" id="WP_020041803.1">
    <property type="nucleotide sequence ID" value="NZ_KE557281.1"/>
</dbReference>
<keyword evidence="3" id="KW-1185">Reference proteome</keyword>
<dbReference type="PANTHER" id="PTHR43218">
    <property type="entry name" value="PHOSPHORIBOSYLTRANSFERASE-RELATED"/>
    <property type="match status" value="1"/>
</dbReference>
<dbReference type="Pfam" id="PF00156">
    <property type="entry name" value="Pribosyltran"/>
    <property type="match status" value="1"/>
</dbReference>